<sequence>MPADGKYSVWKRIFSVEPHNAIWHEFILANEEDEIIGKIRTLESPPGSGICWIESLSVNPGFKRRGWGSKLLDVALENARNMGYRCILGELVPDECTTVDQLIAFYRKNGFKITRKEDVFHPVIEKILL</sequence>
<feature type="domain" description="N-acetyltransferase" evidence="1">
    <location>
        <begin position="1"/>
        <end position="129"/>
    </location>
</feature>
<dbReference type="SUPFAM" id="SSF55729">
    <property type="entry name" value="Acyl-CoA N-acyltransferases (Nat)"/>
    <property type="match status" value="1"/>
</dbReference>
<dbReference type="AlphaFoldDB" id="A5CZK6"/>
<evidence type="ECO:0000313" key="3">
    <source>
        <dbReference type="Proteomes" id="UP000006556"/>
    </source>
</evidence>
<dbReference type="CDD" id="cd04301">
    <property type="entry name" value="NAT_SF"/>
    <property type="match status" value="1"/>
</dbReference>
<dbReference type="InterPro" id="IPR016181">
    <property type="entry name" value="Acyl_CoA_acyltransferase"/>
</dbReference>
<dbReference type="HOGENOM" id="CLU_1946749_0_0_9"/>
<dbReference type="Gene3D" id="3.40.630.30">
    <property type="match status" value="1"/>
</dbReference>
<gene>
    <name evidence="2" type="primary">WecD</name>
    <name evidence="2" type="ordered locus">PTH_2388</name>
</gene>
<dbReference type="eggNOG" id="COG0456">
    <property type="taxonomic scope" value="Bacteria"/>
</dbReference>
<proteinExistence type="predicted"/>
<dbReference type="Pfam" id="PF00583">
    <property type="entry name" value="Acetyltransf_1"/>
    <property type="match status" value="1"/>
</dbReference>
<dbReference type="InterPro" id="IPR000182">
    <property type="entry name" value="GNAT_dom"/>
</dbReference>
<dbReference type="Proteomes" id="UP000006556">
    <property type="component" value="Chromosome"/>
</dbReference>
<evidence type="ECO:0000259" key="1">
    <source>
        <dbReference type="PROSITE" id="PS51186"/>
    </source>
</evidence>
<name>A5CZK6_PELTS</name>
<accession>A5CZK6</accession>
<evidence type="ECO:0000313" key="2">
    <source>
        <dbReference type="EMBL" id="BAF60569.1"/>
    </source>
</evidence>
<dbReference type="STRING" id="370438.PTH_2388"/>
<dbReference type="PROSITE" id="PS51186">
    <property type="entry name" value="GNAT"/>
    <property type="match status" value="1"/>
</dbReference>
<organism evidence="2 3">
    <name type="scientific">Pelotomaculum thermopropionicum (strain DSM 13744 / JCM 10971 / SI)</name>
    <dbReference type="NCBI Taxonomy" id="370438"/>
    <lineage>
        <taxon>Bacteria</taxon>
        <taxon>Bacillati</taxon>
        <taxon>Bacillota</taxon>
        <taxon>Clostridia</taxon>
        <taxon>Eubacteriales</taxon>
        <taxon>Desulfotomaculaceae</taxon>
        <taxon>Pelotomaculum</taxon>
    </lineage>
</organism>
<keyword evidence="2" id="KW-0808">Transferase</keyword>
<dbReference type="KEGG" id="pth:PTH_2388"/>
<dbReference type="GO" id="GO:0016747">
    <property type="term" value="F:acyltransferase activity, transferring groups other than amino-acyl groups"/>
    <property type="evidence" value="ECO:0007669"/>
    <property type="project" value="InterPro"/>
</dbReference>
<dbReference type="EMBL" id="AP009389">
    <property type="protein sequence ID" value="BAF60569.1"/>
    <property type="molecule type" value="Genomic_DNA"/>
</dbReference>
<protein>
    <submittedName>
        <fullName evidence="2">Histone acetyltransferase HPA2 and related acetyltransferases</fullName>
    </submittedName>
</protein>
<reference evidence="3" key="1">
    <citation type="journal article" date="2008" name="Genome Res.">
        <title>The genome of Pelotomaculum thermopropionicum reveals niche-associated evolution in anaerobic microbiota.</title>
        <authorList>
            <person name="Kosaka T."/>
            <person name="Kato S."/>
            <person name="Shimoyama T."/>
            <person name="Ishii S."/>
            <person name="Abe T."/>
            <person name="Watanabe K."/>
        </authorList>
    </citation>
    <scope>NUCLEOTIDE SEQUENCE [LARGE SCALE GENOMIC DNA]</scope>
    <source>
        <strain evidence="3">DSM 13744 / JCM 10971 / SI</strain>
    </source>
</reference>
<keyword evidence="3" id="KW-1185">Reference proteome</keyword>